<dbReference type="AlphaFoldDB" id="A0A6J6SUL8"/>
<organism evidence="2">
    <name type="scientific">freshwater metagenome</name>
    <dbReference type="NCBI Taxonomy" id="449393"/>
    <lineage>
        <taxon>unclassified sequences</taxon>
        <taxon>metagenomes</taxon>
        <taxon>ecological metagenomes</taxon>
    </lineage>
</organism>
<gene>
    <name evidence="2" type="ORF">UFOPK2754_00992</name>
</gene>
<reference evidence="2" key="1">
    <citation type="submission" date="2020-05" db="EMBL/GenBank/DDBJ databases">
        <authorList>
            <person name="Chiriac C."/>
            <person name="Salcher M."/>
            <person name="Ghai R."/>
            <person name="Kavagutti S V."/>
        </authorList>
    </citation>
    <scope>NUCLEOTIDE SEQUENCE</scope>
</reference>
<name>A0A6J6SUL8_9ZZZZ</name>
<proteinExistence type="predicted"/>
<sequence>MANAVRAAGGARRAEAQFQKSTATPKPDKSVMSTPHADGSPPNAWLSQRVSSGYSGKNATEDCSVSPLKKYPLSAIERYQPASKRTQPPSQRGPA</sequence>
<accession>A0A6J6SUL8</accession>
<feature type="compositionally biased region" description="Polar residues" evidence="1">
    <location>
        <begin position="45"/>
        <end position="63"/>
    </location>
</feature>
<protein>
    <submittedName>
        <fullName evidence="2">Unannotated protein</fullName>
    </submittedName>
</protein>
<feature type="compositionally biased region" description="Low complexity" evidence="1">
    <location>
        <begin position="1"/>
        <end position="11"/>
    </location>
</feature>
<evidence type="ECO:0000313" key="2">
    <source>
        <dbReference type="EMBL" id="CAB4738440.1"/>
    </source>
</evidence>
<feature type="compositionally biased region" description="Polar residues" evidence="1">
    <location>
        <begin position="83"/>
        <end position="95"/>
    </location>
</feature>
<evidence type="ECO:0000256" key="1">
    <source>
        <dbReference type="SAM" id="MobiDB-lite"/>
    </source>
</evidence>
<dbReference type="EMBL" id="CAEZYR010000027">
    <property type="protein sequence ID" value="CAB4738440.1"/>
    <property type="molecule type" value="Genomic_DNA"/>
</dbReference>
<feature type="region of interest" description="Disordered" evidence="1">
    <location>
        <begin position="1"/>
        <end position="95"/>
    </location>
</feature>